<accession>A0A5M6DNA0</accession>
<dbReference type="Pfam" id="PF12801">
    <property type="entry name" value="Fer4_5"/>
    <property type="match status" value="2"/>
</dbReference>
<feature type="compositionally biased region" description="Polar residues" evidence="1">
    <location>
        <begin position="303"/>
        <end position="312"/>
    </location>
</feature>
<proteinExistence type="predicted"/>
<dbReference type="GO" id="GO:0016020">
    <property type="term" value="C:membrane"/>
    <property type="evidence" value="ECO:0007669"/>
    <property type="project" value="InterPro"/>
</dbReference>
<dbReference type="InterPro" id="IPR007329">
    <property type="entry name" value="FMN-bd"/>
</dbReference>
<feature type="domain" description="FMN-binding" evidence="3">
    <location>
        <begin position="308"/>
        <end position="386"/>
    </location>
</feature>
<feature type="domain" description="FMN-binding" evidence="3">
    <location>
        <begin position="125"/>
        <end position="208"/>
    </location>
</feature>
<sequence length="642" mass="70112">MSLHRLLRERIRQRRRGKSADESSASLSAKSPARRDRTLPILVHFFRVACVAALLLLIPAPGDTSIDASGETDPPGLTHIRARLPDAASVDPAVDANGFWTVRDAQGQPIASVARSLPLAADVVGYRGPSESLILLDDSLQVLGVDLLQSADTAEHVETVRNDADFFRQFRNWQWGGPPPGTTIDAVSGATLTSLALAEGVLRRMGGDRPSLVFPKAVTADELQPWFETVAETRRAQDRILAMDERGNLLGRVVRTGPLCDDLAGYQGPTELLIRLDPQTTPSPTSPTEVPGTRPDEAPGSVQADQSGTQSAPPVVGKIVIRSSYDNEPYVRYCRTEYGFWKRFQGKTIGQLAAMDLQSAGVEGVSGATMTSMAIAKTLVRSAAQLQQRDRSRAQSTARSRWDHPWWRSLRPPKIRWSPSDLACVALLLAIPPVRHWGGFRNARFRKLWLMLVIVIVGLWSGNLISLALVAGWSAEGIAWQLAPGLGALAAVALLSPPLGKSNPYCNHLCPHGALQQWARPSRTSRRHVQLSRQTSRWLRRLPGLLLASAYVALLLTPSVDLSGWEPFHAYLFRIAPWTAIAFAIATLVFSAFVPMGFCRMGCPSGRLLDYLRRSATSDRLRSADAVALGLLILAIVFRSAR</sequence>
<keyword evidence="2" id="KW-0812">Transmembrane</keyword>
<feature type="transmembrane region" description="Helical" evidence="2">
    <location>
        <begin position="580"/>
        <end position="603"/>
    </location>
</feature>
<keyword evidence="2" id="KW-0472">Membrane</keyword>
<dbReference type="GO" id="GO:0010181">
    <property type="term" value="F:FMN binding"/>
    <property type="evidence" value="ECO:0007669"/>
    <property type="project" value="InterPro"/>
</dbReference>
<dbReference type="InterPro" id="IPR017896">
    <property type="entry name" value="4Fe4S_Fe-S-bd"/>
</dbReference>
<evidence type="ECO:0000313" key="5">
    <source>
        <dbReference type="Proteomes" id="UP000324479"/>
    </source>
</evidence>
<reference evidence="4 5" key="1">
    <citation type="submission" date="2019-08" db="EMBL/GenBank/DDBJ databases">
        <authorList>
            <person name="Dhanesh K."/>
            <person name="Kumar G."/>
            <person name="Sasikala C."/>
            <person name="Venkata Ramana C."/>
        </authorList>
    </citation>
    <scope>NUCLEOTIDE SEQUENCE [LARGE SCALE GENOMIC DNA]</scope>
    <source>
        <strain evidence="4 5">JC645</strain>
    </source>
</reference>
<name>A0A5M6DNA0_9BACT</name>
<dbReference type="AlphaFoldDB" id="A0A5M6DNA0"/>
<dbReference type="SMART" id="SM00900">
    <property type="entry name" value="FMN_bind"/>
    <property type="match status" value="2"/>
</dbReference>
<dbReference type="RefSeq" id="WP_150074002.1">
    <property type="nucleotide sequence ID" value="NZ_VWOX01000001.1"/>
</dbReference>
<keyword evidence="2" id="KW-1133">Transmembrane helix</keyword>
<dbReference type="Proteomes" id="UP000324479">
    <property type="component" value="Unassembled WGS sequence"/>
</dbReference>
<keyword evidence="5" id="KW-1185">Reference proteome</keyword>
<evidence type="ECO:0000313" key="4">
    <source>
        <dbReference type="EMBL" id="KAA5546895.1"/>
    </source>
</evidence>
<protein>
    <submittedName>
        <fullName evidence="4">FMN-binding protein</fullName>
    </submittedName>
</protein>
<feature type="compositionally biased region" description="Low complexity" evidence="1">
    <location>
        <begin position="278"/>
        <end position="293"/>
    </location>
</feature>
<feature type="region of interest" description="Disordered" evidence="1">
    <location>
        <begin position="12"/>
        <end position="31"/>
    </location>
</feature>
<evidence type="ECO:0000256" key="1">
    <source>
        <dbReference type="SAM" id="MobiDB-lite"/>
    </source>
</evidence>
<feature type="region of interest" description="Disordered" evidence="1">
    <location>
        <begin position="276"/>
        <end position="313"/>
    </location>
</feature>
<dbReference type="Pfam" id="PF04205">
    <property type="entry name" value="FMN_bind"/>
    <property type="match status" value="1"/>
</dbReference>
<evidence type="ECO:0000259" key="3">
    <source>
        <dbReference type="SMART" id="SM00900"/>
    </source>
</evidence>
<dbReference type="EMBL" id="VWOX01000001">
    <property type="protein sequence ID" value="KAA5546895.1"/>
    <property type="molecule type" value="Genomic_DNA"/>
</dbReference>
<feature type="transmembrane region" description="Helical" evidence="2">
    <location>
        <begin position="448"/>
        <end position="472"/>
    </location>
</feature>
<organism evidence="4 5">
    <name type="scientific">Roseiconus nitratireducens</name>
    <dbReference type="NCBI Taxonomy" id="2605748"/>
    <lineage>
        <taxon>Bacteria</taxon>
        <taxon>Pseudomonadati</taxon>
        <taxon>Planctomycetota</taxon>
        <taxon>Planctomycetia</taxon>
        <taxon>Pirellulales</taxon>
        <taxon>Pirellulaceae</taxon>
        <taxon>Roseiconus</taxon>
    </lineage>
</organism>
<gene>
    <name evidence="4" type="ORF">FYK55_00230</name>
</gene>
<feature type="transmembrane region" description="Helical" evidence="2">
    <location>
        <begin position="542"/>
        <end position="560"/>
    </location>
</feature>
<comment type="caution">
    <text evidence="4">The sequence shown here is derived from an EMBL/GenBank/DDBJ whole genome shotgun (WGS) entry which is preliminary data.</text>
</comment>
<evidence type="ECO:0000256" key="2">
    <source>
        <dbReference type="SAM" id="Phobius"/>
    </source>
</evidence>